<feature type="domain" description="Aminoglycoside phosphotransferase" evidence="1">
    <location>
        <begin position="61"/>
        <end position="296"/>
    </location>
</feature>
<accession>A0A1N6PYR3</accession>
<dbReference type="PANTHER" id="PTHR47829:SF1">
    <property type="entry name" value="HAD FAMILY PHOSPHATASE"/>
    <property type="match status" value="1"/>
</dbReference>
<dbReference type="Gene3D" id="3.30.200.20">
    <property type="entry name" value="Phosphorylase Kinase, domain 1"/>
    <property type="match status" value="1"/>
</dbReference>
<dbReference type="Proteomes" id="UP000186819">
    <property type="component" value="Unassembled WGS sequence"/>
</dbReference>
<evidence type="ECO:0000313" key="2">
    <source>
        <dbReference type="EMBL" id="SIQ09480.1"/>
    </source>
</evidence>
<evidence type="ECO:0000313" key="3">
    <source>
        <dbReference type="Proteomes" id="UP000186819"/>
    </source>
</evidence>
<dbReference type="AlphaFoldDB" id="A0A1N6PYR3"/>
<keyword evidence="2" id="KW-0418">Kinase</keyword>
<proteinExistence type="predicted"/>
<organism evidence="2 3">
    <name type="scientific">Aromatoleum tolulyticum</name>
    <dbReference type="NCBI Taxonomy" id="34027"/>
    <lineage>
        <taxon>Bacteria</taxon>
        <taxon>Pseudomonadati</taxon>
        <taxon>Pseudomonadota</taxon>
        <taxon>Betaproteobacteria</taxon>
        <taxon>Rhodocyclales</taxon>
        <taxon>Rhodocyclaceae</taxon>
        <taxon>Aromatoleum</taxon>
    </lineage>
</organism>
<dbReference type="GO" id="GO:0016301">
    <property type="term" value="F:kinase activity"/>
    <property type="evidence" value="ECO:0007669"/>
    <property type="project" value="UniProtKB-KW"/>
</dbReference>
<dbReference type="RefSeq" id="WP_076600771.1">
    <property type="nucleotide sequence ID" value="NZ_FTMD01000002.1"/>
</dbReference>
<dbReference type="STRING" id="34027.SAMN05421829_102261"/>
<dbReference type="PANTHER" id="PTHR47829">
    <property type="entry name" value="HYDROLASE, PUTATIVE (AFU_ORTHOLOGUE AFUA_1G12880)-RELATED"/>
    <property type="match status" value="1"/>
</dbReference>
<dbReference type="InterPro" id="IPR041726">
    <property type="entry name" value="ACAD10_11_N"/>
</dbReference>
<protein>
    <submittedName>
        <fullName evidence="2">Predicted kinase, aminoglycoside phosphotransferase (APT) family</fullName>
    </submittedName>
</protein>
<dbReference type="Gene3D" id="3.90.1200.10">
    <property type="match status" value="1"/>
</dbReference>
<dbReference type="SUPFAM" id="SSF56112">
    <property type="entry name" value="Protein kinase-like (PK-like)"/>
    <property type="match status" value="1"/>
</dbReference>
<reference evidence="3" key="1">
    <citation type="submission" date="2017-01" db="EMBL/GenBank/DDBJ databases">
        <authorList>
            <person name="Varghese N."/>
            <person name="Submissions S."/>
        </authorList>
    </citation>
    <scope>NUCLEOTIDE SEQUENCE [LARGE SCALE GENOMIC DNA]</scope>
    <source>
        <strain evidence="3">ATCC 51758</strain>
    </source>
</reference>
<keyword evidence="3" id="KW-1185">Reference proteome</keyword>
<dbReference type="InterPro" id="IPR011009">
    <property type="entry name" value="Kinase-like_dom_sf"/>
</dbReference>
<dbReference type="InterPro" id="IPR052898">
    <property type="entry name" value="ACAD10-like"/>
</dbReference>
<evidence type="ECO:0000259" key="1">
    <source>
        <dbReference type="Pfam" id="PF01636"/>
    </source>
</evidence>
<dbReference type="EMBL" id="FTMD01000002">
    <property type="protein sequence ID" value="SIQ09480.1"/>
    <property type="molecule type" value="Genomic_DNA"/>
</dbReference>
<dbReference type="InterPro" id="IPR002575">
    <property type="entry name" value="Aminoglycoside_PTrfase"/>
</dbReference>
<name>A0A1N6PYR3_9RHOO</name>
<gene>
    <name evidence="2" type="ORF">SAMN05421829_102261</name>
</gene>
<dbReference type="Pfam" id="PF01636">
    <property type="entry name" value="APH"/>
    <property type="match status" value="1"/>
</dbReference>
<dbReference type="CDD" id="cd05154">
    <property type="entry name" value="ACAD10_11_N-like"/>
    <property type="match status" value="1"/>
</dbReference>
<sequence>MGEIANSAIQLDAVVGESPAGVEPKAYIGEVGDIRQVARIDEGRLQEWLREHLPDFRGPLTVRQFQGGQSNLTYLLETPQTKYVLRRQPLGVLLKSAHAVDREFRVIDALSHIPGFPVPQPFTLCEDREVLGSMFYVMRHVPGRIFWNCRMPDLTPQERAAVFDSANETLARLHKVDYAALGLSDFGRPGNYFERQISRWSRQYDQSRIETIPEMDWLMAWLPSNVPEEDGLSSIIHGDYSFHNLLIHPTEPRVVGVVDWELSTLGHPLGDLMYHTMEWYRPPGVDARGTLQDADLTALGIPTLTEYIRRYCERTGFKVDATLPFYRAFNLFRTAAILQGIAFRLQEGNAASANAAEITANIRPLAKAAWRFANGGGGI</sequence>
<keyword evidence="2" id="KW-0808">Transferase</keyword>